<dbReference type="Pfam" id="PF02590">
    <property type="entry name" value="SPOUT_MTase"/>
    <property type="match status" value="1"/>
</dbReference>
<keyword evidence="3 6" id="KW-0808">Transferase</keyword>
<dbReference type="HAMAP" id="MF_00658">
    <property type="entry name" value="23SrRNA_methyltr_H"/>
    <property type="match status" value="1"/>
</dbReference>
<evidence type="ECO:0000256" key="4">
    <source>
        <dbReference type="ARBA" id="ARBA00022691"/>
    </source>
</evidence>
<keyword evidence="8" id="KW-1185">Reference proteome</keyword>
<dbReference type="RefSeq" id="WP_015328152.1">
    <property type="nucleotide sequence ID" value="NC_019978.1"/>
</dbReference>
<reference evidence="8" key="1">
    <citation type="submission" date="2012-02" db="EMBL/GenBank/DDBJ databases">
        <title>The complete genome of Halobacteroides halobius DSM 5150.</title>
        <authorList>
            <person name="Lucas S."/>
            <person name="Copeland A."/>
            <person name="Lapidus A."/>
            <person name="Glavina del Rio T."/>
            <person name="Dalin E."/>
            <person name="Tice H."/>
            <person name="Bruce D."/>
            <person name="Goodwin L."/>
            <person name="Pitluck S."/>
            <person name="Peters L."/>
            <person name="Mikhailova N."/>
            <person name="Gu W."/>
            <person name="Kyrpides N."/>
            <person name="Mavromatis K."/>
            <person name="Ivanova N."/>
            <person name="Brettin T."/>
            <person name="Detter J.C."/>
            <person name="Han C."/>
            <person name="Larimer F."/>
            <person name="Land M."/>
            <person name="Hauser L."/>
            <person name="Markowitz V."/>
            <person name="Cheng J.-F."/>
            <person name="Hugenholtz P."/>
            <person name="Woyke T."/>
            <person name="Wu D."/>
            <person name="Tindall B."/>
            <person name="Pomrenke H."/>
            <person name="Brambilla E."/>
            <person name="Klenk H.-P."/>
            <person name="Eisen J.A."/>
        </authorList>
    </citation>
    <scope>NUCLEOTIDE SEQUENCE [LARGE SCALE GENOMIC DNA]</scope>
    <source>
        <strain evidence="8">ATCC 35273 / DSM 5150 / MD-1</strain>
    </source>
</reference>
<dbReference type="PANTHER" id="PTHR33603">
    <property type="entry name" value="METHYLTRANSFERASE"/>
    <property type="match status" value="1"/>
</dbReference>
<dbReference type="Proteomes" id="UP000010880">
    <property type="component" value="Chromosome"/>
</dbReference>
<dbReference type="InterPro" id="IPR029026">
    <property type="entry name" value="tRNA_m1G_MTases_N"/>
</dbReference>
<protein>
    <recommendedName>
        <fullName evidence="6">Ribosomal RNA large subunit methyltransferase H</fullName>
        <ecNumber evidence="6">2.1.1.177</ecNumber>
    </recommendedName>
    <alternativeName>
        <fullName evidence="6">23S rRNA (pseudouridine1915-N3)-methyltransferase</fullName>
    </alternativeName>
    <alternativeName>
        <fullName evidence="6">23S rRNA m3Psi1915 methyltransferase</fullName>
    </alternativeName>
    <alternativeName>
        <fullName evidence="6">rRNA (pseudouridine-N3-)-methyltransferase RlmH</fullName>
    </alternativeName>
</protein>
<dbReference type="EMBL" id="CP003359">
    <property type="protein sequence ID" value="AGB42440.1"/>
    <property type="molecule type" value="Genomic_DNA"/>
</dbReference>
<dbReference type="SUPFAM" id="SSF75217">
    <property type="entry name" value="alpha/beta knot"/>
    <property type="match status" value="1"/>
</dbReference>
<dbReference type="PATRIC" id="fig|748449.3.peg.2488"/>
<feature type="binding site" evidence="6">
    <location>
        <position position="76"/>
    </location>
    <ligand>
        <name>S-adenosyl-L-methionine</name>
        <dbReference type="ChEBI" id="CHEBI:59789"/>
    </ligand>
</feature>
<dbReference type="EC" id="2.1.1.177" evidence="6"/>
<keyword evidence="6" id="KW-0963">Cytoplasm</keyword>
<comment type="catalytic activity">
    <reaction evidence="6">
        <text>pseudouridine(1915) in 23S rRNA + S-adenosyl-L-methionine = N(3)-methylpseudouridine(1915) in 23S rRNA + S-adenosyl-L-homocysteine + H(+)</text>
        <dbReference type="Rhea" id="RHEA:42752"/>
        <dbReference type="Rhea" id="RHEA-COMP:10221"/>
        <dbReference type="Rhea" id="RHEA-COMP:10222"/>
        <dbReference type="ChEBI" id="CHEBI:15378"/>
        <dbReference type="ChEBI" id="CHEBI:57856"/>
        <dbReference type="ChEBI" id="CHEBI:59789"/>
        <dbReference type="ChEBI" id="CHEBI:65314"/>
        <dbReference type="ChEBI" id="CHEBI:74486"/>
        <dbReference type="EC" id="2.1.1.177"/>
    </reaction>
</comment>
<sequence length="159" mass="18228">MKLRVIAVGKIKENYIQQGINEFITRLERHTDVEVTEAKAERIKGSLSSAEMEQVKEKEADRIIKQLNNRAYTIALDPHGKPMTSKGLAKSINNLQVQGYSSIEFIIGGTLGLHSKVREEADYVLTFSHMTFTHEMIRLILLEQVYRAFKIMKGEPYHH</sequence>
<dbReference type="InterPro" id="IPR003742">
    <property type="entry name" value="RlmH-like"/>
</dbReference>
<dbReference type="eggNOG" id="COG1576">
    <property type="taxonomic scope" value="Bacteria"/>
</dbReference>
<evidence type="ECO:0000256" key="1">
    <source>
        <dbReference type="ARBA" id="ARBA00022552"/>
    </source>
</evidence>
<evidence type="ECO:0000313" key="8">
    <source>
        <dbReference type="Proteomes" id="UP000010880"/>
    </source>
</evidence>
<keyword evidence="4 6" id="KW-0949">S-adenosyl-L-methionine</keyword>
<comment type="subunit">
    <text evidence="6">Homodimer.</text>
</comment>
<name>L0KD21_HALHC</name>
<gene>
    <name evidence="6" type="primary">rlmH</name>
    <name evidence="7" type="ordered locus">Halha_2566</name>
</gene>
<dbReference type="OrthoDB" id="9806643at2"/>
<comment type="subcellular location">
    <subcellularLocation>
        <location evidence="6">Cytoplasm</location>
    </subcellularLocation>
</comment>
<evidence type="ECO:0000256" key="3">
    <source>
        <dbReference type="ARBA" id="ARBA00022679"/>
    </source>
</evidence>
<dbReference type="PIRSF" id="PIRSF004505">
    <property type="entry name" value="MT_bac"/>
    <property type="match status" value="1"/>
</dbReference>
<dbReference type="HOGENOM" id="CLU_100552_0_0_9"/>
<comment type="function">
    <text evidence="6">Specifically methylates the pseudouridine at position 1915 (m3Psi1915) in 23S rRNA.</text>
</comment>
<feature type="binding site" evidence="6">
    <location>
        <begin position="127"/>
        <end position="132"/>
    </location>
    <ligand>
        <name>S-adenosyl-L-methionine</name>
        <dbReference type="ChEBI" id="CHEBI:59789"/>
    </ligand>
</feature>
<dbReference type="GO" id="GO:0005737">
    <property type="term" value="C:cytoplasm"/>
    <property type="evidence" value="ECO:0007669"/>
    <property type="project" value="UniProtKB-SubCell"/>
</dbReference>
<keyword evidence="1 6" id="KW-0698">rRNA processing</keyword>
<accession>L0KD21</accession>
<dbReference type="PANTHER" id="PTHR33603:SF1">
    <property type="entry name" value="RIBOSOMAL RNA LARGE SUBUNIT METHYLTRANSFERASE H"/>
    <property type="match status" value="1"/>
</dbReference>
<dbReference type="GO" id="GO:0070038">
    <property type="term" value="F:rRNA (pseudouridine-N3-)-methyltransferase activity"/>
    <property type="evidence" value="ECO:0007669"/>
    <property type="project" value="UniProtKB-UniRule"/>
</dbReference>
<organism evidence="7 8">
    <name type="scientific">Halobacteroides halobius (strain ATCC 35273 / DSM 5150 / MD-1)</name>
    <dbReference type="NCBI Taxonomy" id="748449"/>
    <lineage>
        <taxon>Bacteria</taxon>
        <taxon>Bacillati</taxon>
        <taxon>Bacillota</taxon>
        <taxon>Clostridia</taxon>
        <taxon>Halanaerobiales</taxon>
        <taxon>Halobacteroidaceae</taxon>
        <taxon>Halobacteroides</taxon>
    </lineage>
</organism>
<evidence type="ECO:0000256" key="6">
    <source>
        <dbReference type="HAMAP-Rule" id="MF_00658"/>
    </source>
</evidence>
<feature type="binding site" evidence="6">
    <location>
        <position position="108"/>
    </location>
    <ligand>
        <name>S-adenosyl-L-methionine</name>
        <dbReference type="ChEBI" id="CHEBI:59789"/>
    </ligand>
</feature>
<proteinExistence type="inferred from homology"/>
<dbReference type="CDD" id="cd18081">
    <property type="entry name" value="RlmH-like"/>
    <property type="match status" value="1"/>
</dbReference>
<comment type="similarity">
    <text evidence="5 6">Belongs to the RNA methyltransferase RlmH family.</text>
</comment>
<evidence type="ECO:0000256" key="2">
    <source>
        <dbReference type="ARBA" id="ARBA00022603"/>
    </source>
</evidence>
<evidence type="ECO:0000313" key="7">
    <source>
        <dbReference type="EMBL" id="AGB42440.1"/>
    </source>
</evidence>
<dbReference type="Gene3D" id="3.40.1280.10">
    <property type="match status" value="1"/>
</dbReference>
<dbReference type="NCBIfam" id="NF000985">
    <property type="entry name" value="PRK00103.1-3"/>
    <property type="match status" value="1"/>
</dbReference>
<dbReference type="AlphaFoldDB" id="L0KD21"/>
<dbReference type="KEGG" id="hhl:Halha_2566"/>
<keyword evidence="2 6" id="KW-0489">Methyltransferase</keyword>
<dbReference type="InterPro" id="IPR029028">
    <property type="entry name" value="Alpha/beta_knot_MTases"/>
</dbReference>
<evidence type="ECO:0000256" key="5">
    <source>
        <dbReference type="ARBA" id="ARBA00038303"/>
    </source>
</evidence>
<dbReference type="STRING" id="748449.Halha_2566"/>